<feature type="compositionally biased region" description="Basic and acidic residues" evidence="1">
    <location>
        <begin position="115"/>
        <end position="128"/>
    </location>
</feature>
<feature type="compositionally biased region" description="Basic and acidic residues" evidence="1">
    <location>
        <begin position="38"/>
        <end position="50"/>
    </location>
</feature>
<name>A0ABR0KE65_9EURO</name>
<feature type="region of interest" description="Disordered" evidence="1">
    <location>
        <begin position="401"/>
        <end position="435"/>
    </location>
</feature>
<organism evidence="2 3">
    <name type="scientific">Lithohypha guttulata</name>
    <dbReference type="NCBI Taxonomy" id="1690604"/>
    <lineage>
        <taxon>Eukaryota</taxon>
        <taxon>Fungi</taxon>
        <taxon>Dikarya</taxon>
        <taxon>Ascomycota</taxon>
        <taxon>Pezizomycotina</taxon>
        <taxon>Eurotiomycetes</taxon>
        <taxon>Chaetothyriomycetidae</taxon>
        <taxon>Chaetothyriales</taxon>
        <taxon>Trichomeriaceae</taxon>
        <taxon>Lithohypha</taxon>
    </lineage>
</organism>
<feature type="compositionally biased region" description="Polar residues" evidence="1">
    <location>
        <begin position="135"/>
        <end position="147"/>
    </location>
</feature>
<feature type="compositionally biased region" description="Polar residues" evidence="1">
    <location>
        <begin position="93"/>
        <end position="104"/>
    </location>
</feature>
<feature type="compositionally biased region" description="Basic and acidic residues" evidence="1">
    <location>
        <begin position="408"/>
        <end position="430"/>
    </location>
</feature>
<comment type="caution">
    <text evidence="2">The sequence shown here is derived from an EMBL/GenBank/DDBJ whole genome shotgun (WGS) entry which is preliminary data.</text>
</comment>
<evidence type="ECO:0000313" key="3">
    <source>
        <dbReference type="Proteomes" id="UP001345013"/>
    </source>
</evidence>
<evidence type="ECO:0000313" key="2">
    <source>
        <dbReference type="EMBL" id="KAK5094301.1"/>
    </source>
</evidence>
<sequence length="468" mass="52337">MAGKKRSFTIYHRDTDPSQSNAPVSVPQGDTPAFTNDEQDRSTTEKENRRLKALLRQHGIYDPTDPVHSMPFADGLGSGEQASPRGSPAPLSVTPSTEALQDQATVGDRGGTSVDRTDHTVEQDHHLETMLVGPSSISDNQHPQYNESYVEGPVSEKQKRSSSLPPPRTAARPESGRPLPIRRHSFSAIESAKQDKIQHVLALREHSGGPATLQEQQTPTFELAWRQLESTAPSTPTAPNEANSAAQATQQPSMQQDQIDVQRKLYKNKFKQTTRSAELHGKQWLPDMLVTAIRAASKGDGVLKGFLDRERYPKFWFHCFTSNEDRRLDYFIYREGNKVDVGIHKGLPFIYNAFDNFIPIFDDYRARISMHYDSPDKPWSFDSCEGYWKVGVELNRPKEGIASGRGCTRSETDTDSEADAKPGADAKPVADAESEAAAELRNKRADFLYHYIGRRTFSSGKKPSYHYV</sequence>
<evidence type="ECO:0000256" key="1">
    <source>
        <dbReference type="SAM" id="MobiDB-lite"/>
    </source>
</evidence>
<proteinExistence type="predicted"/>
<feature type="region of interest" description="Disordered" evidence="1">
    <location>
        <begin position="1"/>
        <end position="180"/>
    </location>
</feature>
<accession>A0ABR0KE65</accession>
<feature type="region of interest" description="Disordered" evidence="1">
    <location>
        <begin position="230"/>
        <end position="257"/>
    </location>
</feature>
<protein>
    <submittedName>
        <fullName evidence="2">Uncharacterized protein</fullName>
    </submittedName>
</protein>
<dbReference type="EMBL" id="JAVRRG010000035">
    <property type="protein sequence ID" value="KAK5094301.1"/>
    <property type="molecule type" value="Genomic_DNA"/>
</dbReference>
<keyword evidence="3" id="KW-1185">Reference proteome</keyword>
<dbReference type="Proteomes" id="UP001345013">
    <property type="component" value="Unassembled WGS sequence"/>
</dbReference>
<gene>
    <name evidence="2" type="ORF">LTR24_003675</name>
</gene>
<reference evidence="2 3" key="1">
    <citation type="submission" date="2023-08" db="EMBL/GenBank/DDBJ databases">
        <title>Black Yeasts Isolated from many extreme environments.</title>
        <authorList>
            <person name="Coleine C."/>
            <person name="Stajich J.E."/>
            <person name="Selbmann L."/>
        </authorList>
    </citation>
    <scope>NUCLEOTIDE SEQUENCE [LARGE SCALE GENOMIC DNA]</scope>
    <source>
        <strain evidence="2 3">CCFEE 5885</strain>
    </source>
</reference>